<dbReference type="CDD" id="cd00167">
    <property type="entry name" value="SANT"/>
    <property type="match status" value="1"/>
</dbReference>
<keyword evidence="5" id="KW-1185">Reference proteome</keyword>
<dbReference type="InterPro" id="IPR001005">
    <property type="entry name" value="SANT/Myb"/>
</dbReference>
<accession>A0ABY9D0I6</accession>
<dbReference type="EMBL" id="CP126660">
    <property type="protein sequence ID" value="WKA01120.1"/>
    <property type="molecule type" value="Genomic_DNA"/>
</dbReference>
<feature type="region of interest" description="Disordered" evidence="2">
    <location>
        <begin position="1210"/>
        <end position="1238"/>
    </location>
</feature>
<feature type="domain" description="SANT" evidence="3">
    <location>
        <begin position="1019"/>
        <end position="1066"/>
    </location>
</feature>
<feature type="compositionally biased region" description="Polar residues" evidence="2">
    <location>
        <begin position="232"/>
        <end position="241"/>
    </location>
</feature>
<evidence type="ECO:0000313" key="4">
    <source>
        <dbReference type="EMBL" id="WKA01120.1"/>
    </source>
</evidence>
<evidence type="ECO:0000256" key="1">
    <source>
        <dbReference type="SAM" id="Coils"/>
    </source>
</evidence>
<dbReference type="PANTHER" id="PTHR47340">
    <property type="entry name" value="DUPLICATED HOMEODOMAIN-LIKE SUPERFAMILY PROTEIN"/>
    <property type="match status" value="1"/>
</dbReference>
<feature type="compositionally biased region" description="Basic and acidic residues" evidence="2">
    <location>
        <begin position="30"/>
        <end position="42"/>
    </location>
</feature>
<dbReference type="PANTHER" id="PTHR47340:SF1">
    <property type="entry name" value="DUPLICATED HOMEODOMAIN-LIKE SUPERFAMILY PROTEIN"/>
    <property type="match status" value="1"/>
</dbReference>
<feature type="compositionally biased region" description="Basic and acidic residues" evidence="2">
    <location>
        <begin position="1468"/>
        <end position="1480"/>
    </location>
</feature>
<feature type="compositionally biased region" description="Low complexity" evidence="2">
    <location>
        <begin position="199"/>
        <end position="222"/>
    </location>
</feature>
<feature type="compositionally biased region" description="Polar residues" evidence="2">
    <location>
        <begin position="327"/>
        <end position="336"/>
    </location>
</feature>
<keyword evidence="1" id="KW-0175">Coiled coil</keyword>
<feature type="domain" description="SANT" evidence="3">
    <location>
        <begin position="797"/>
        <end position="848"/>
    </location>
</feature>
<dbReference type="InterPro" id="IPR017884">
    <property type="entry name" value="SANT_dom"/>
</dbReference>
<feature type="coiled-coil region" evidence="1">
    <location>
        <begin position="419"/>
        <end position="446"/>
    </location>
</feature>
<evidence type="ECO:0000256" key="2">
    <source>
        <dbReference type="SAM" id="MobiDB-lite"/>
    </source>
</evidence>
<feature type="compositionally biased region" description="Basic and acidic residues" evidence="2">
    <location>
        <begin position="7"/>
        <end position="23"/>
    </location>
</feature>
<evidence type="ECO:0000313" key="5">
    <source>
        <dbReference type="Proteomes" id="UP001227230"/>
    </source>
</evidence>
<feature type="region of interest" description="Disordered" evidence="2">
    <location>
        <begin position="197"/>
        <end position="265"/>
    </location>
</feature>
<dbReference type="Proteomes" id="UP001227230">
    <property type="component" value="Chromosome 13"/>
</dbReference>
<protein>
    <recommendedName>
        <fullName evidence="3">SANT domain-containing protein</fullName>
    </recommendedName>
</protein>
<feature type="region of interest" description="Disordered" evidence="2">
    <location>
        <begin position="167"/>
        <end position="186"/>
    </location>
</feature>
<feature type="region of interest" description="Disordered" evidence="2">
    <location>
        <begin position="1456"/>
        <end position="1516"/>
    </location>
</feature>
<dbReference type="InterPro" id="IPR009057">
    <property type="entry name" value="Homeodomain-like_sf"/>
</dbReference>
<feature type="compositionally biased region" description="Polar residues" evidence="2">
    <location>
        <begin position="1492"/>
        <end position="1502"/>
    </location>
</feature>
<dbReference type="Gene3D" id="1.20.58.1880">
    <property type="match status" value="1"/>
</dbReference>
<feature type="region of interest" description="Disordered" evidence="2">
    <location>
        <begin position="327"/>
        <end position="357"/>
    </location>
</feature>
<reference evidence="4 5" key="1">
    <citation type="journal article" date="2023" name="Hortic Res">
        <title>The complete reference genome for grapevine (Vitis vinifera L.) genetics and breeding.</title>
        <authorList>
            <person name="Shi X."/>
            <person name="Cao S."/>
            <person name="Wang X."/>
            <person name="Huang S."/>
            <person name="Wang Y."/>
            <person name="Liu Z."/>
            <person name="Liu W."/>
            <person name="Leng X."/>
            <person name="Peng Y."/>
            <person name="Wang N."/>
            <person name="Wang Y."/>
            <person name="Ma Z."/>
            <person name="Xu X."/>
            <person name="Zhang F."/>
            <person name="Xue H."/>
            <person name="Zhong H."/>
            <person name="Wang Y."/>
            <person name="Zhang K."/>
            <person name="Velt A."/>
            <person name="Avia K."/>
            <person name="Holtgrawe D."/>
            <person name="Grimplet J."/>
            <person name="Matus J.T."/>
            <person name="Ware D."/>
            <person name="Wu X."/>
            <person name="Wang H."/>
            <person name="Liu C."/>
            <person name="Fang Y."/>
            <person name="Rustenholz C."/>
            <person name="Cheng Z."/>
            <person name="Xiao H."/>
            <person name="Zhou Y."/>
        </authorList>
    </citation>
    <scope>NUCLEOTIDE SEQUENCE [LARGE SCALE GENOMIC DNA]</scope>
    <source>
        <strain evidence="5">cv. Pinot noir / PN40024</strain>
        <tissue evidence="4">Leaf</tissue>
    </source>
</reference>
<feature type="region of interest" description="Disordered" evidence="2">
    <location>
        <begin position="1"/>
        <end position="132"/>
    </location>
</feature>
<dbReference type="Pfam" id="PF00249">
    <property type="entry name" value="Myb_DNA-binding"/>
    <property type="match status" value="2"/>
</dbReference>
<evidence type="ECO:0000259" key="3">
    <source>
        <dbReference type="PROSITE" id="PS51293"/>
    </source>
</evidence>
<gene>
    <name evidence="4" type="ORF">VitviT2T_019418</name>
</gene>
<dbReference type="SMART" id="SM00717">
    <property type="entry name" value="SANT"/>
    <property type="match status" value="2"/>
</dbReference>
<dbReference type="PROSITE" id="PS51293">
    <property type="entry name" value="SANT"/>
    <property type="match status" value="2"/>
</dbReference>
<dbReference type="Gene3D" id="1.10.10.60">
    <property type="entry name" value="Homeodomain-like"/>
    <property type="match status" value="1"/>
</dbReference>
<organism evidence="4 5">
    <name type="scientific">Vitis vinifera</name>
    <name type="common">Grape</name>
    <dbReference type="NCBI Taxonomy" id="29760"/>
    <lineage>
        <taxon>Eukaryota</taxon>
        <taxon>Viridiplantae</taxon>
        <taxon>Streptophyta</taxon>
        <taxon>Embryophyta</taxon>
        <taxon>Tracheophyta</taxon>
        <taxon>Spermatophyta</taxon>
        <taxon>Magnoliopsida</taxon>
        <taxon>eudicotyledons</taxon>
        <taxon>Gunneridae</taxon>
        <taxon>Pentapetalae</taxon>
        <taxon>rosids</taxon>
        <taxon>Vitales</taxon>
        <taxon>Vitaceae</taxon>
        <taxon>Viteae</taxon>
        <taxon>Vitis</taxon>
    </lineage>
</organism>
<dbReference type="SUPFAM" id="SSF46689">
    <property type="entry name" value="Homeodomain-like"/>
    <property type="match status" value="2"/>
</dbReference>
<sequence length="1738" mass="190208">MPPEPLPWDRKDFFKERKHERSESLGFSARWRDSHQGSREFARWGSAEVRRPPGHGKQGGWHIFPEESGHGFVPSRSSDKMVEDENSRPFTTRGDGNGKYSRNNREIRGSFSQKDWKGHPLETGNASPNMSGRSLAINDQRSVDDMLIHSDFVNGWDQLQLKDQHDKMGSVNGLGTGQRAERENSLSSIDWKPLKWTRSGSLSSRGSGFSHSSSSKSMGVDSNEARGDLQPRNVTPVQSPSGDAVACVASTAPSEETSSRKKPRLGWGEGLAKYERKKVEGPDESVNKNGIVFCTSNGESTHSLNSNLADKSPRVMGFSDCASPATPSSVACSSSPGMEEKSFSKAGNVDNDTSTLSGSPGPVSLNHLDGFSFILESLEPNQIANLGFSPIELLQSDDPSSVDSNFMRSTAMSKLLIWKGDISKSLEMTESEIDTLENELKSLKSGSGSSCPCPAASSSFPVEGKAKPCEEQGAASNLILRPAPLQIVPPGDMMTDKTLLGSDAMEDAHAEVKDEDIDSPGTATSKFVEPPCLVKTASPSDMVIQGECSGNLKITRSTNMEVELLVSGPNVEETGISTSGGDSRLLVESKTGARVSGDMGVLDDEEDKIYNLILASNKDCANRASEVFNKLLPQNQCQNDILGAANFACRQNDSLIKQKFAMRKRFLRFKEKVITLKFRVSQHVWKEDMRLLSIRKYRAKSQKKFELSLRTSHCGYQKHRSSIRSRFSSPAGNLSPVPTAEMINYTSKMLSESQMKLCRNILKMPALILDKKEKTASRFISSNGLVEDPCAVENERTMINPWTAEEKEIFMDKLAIFGKEFKKIASFLDHKTTADCVEFYYKNHKSDCFEKTKKKLELRKQGKSLSATTYLVTSGKKWNREMNAASLDMLGAASVMAARAGDSMENLQTCPGKFLLGAHHDYRTPHGDNGVVERSSSYDIIRNERETVAADVLAGICGSLSSEAMSSCITSSLDPGEGYRELRQKVGSGVKRPLTPEVTQSIDEETCSDESCGEMDPADWTDEEKCIFVQAVSSYGKDFAKISRCVRTRSRDQCKVFFSKARKCLGLDLIHPGPNVGTPESDDANGGGSDTEDACVVEAGSVICSNKSGSKMEEDSLLSVLNINPDESDFSGMKNLQTDLNRSYENNGIGRVDHKDDETVTNLVSDKCHQLEKTEQVFGDSNSLNGIDSKSLTLHVEKNGPCTKMEMDHESVSAVEATDPSDRSNAVSQAEDLTEGNLLPETSLNVRREENNDADTSGQMSLKCTVKDSEVKENALHQVPNSTSCPRFIFNSGCQDQVSVELDNQKPGVISLLQESSLMAEDSVPKDSSVIQYEKTLDQGMSPSTLDLKETKDKNKSIGVDEYHQHLSGHSLLNNAVNAELSQKVGGCPLQTPPKEDMNRDLSCKNPSSAAERLSKLDRDIQSSHSLAQDCYLQKCNGSKSHSLGTELPFLSQSLERTSNQTRAHGRSLSDTEKTSRNGDFKLFGQILSHPPSLQNPNSCSNENDDKGAHNPKLSSKSVNLKFTGHHCIDGNLGASKVDRNNYLGLENLPMSYGFWDGNRIQTGFSSLPDSTLLLAKYPAAFSNYPMSSSTKIEQQSLQTVVKSNERNLNGISVFPTRDMSSSNGVADYHQVFRGRDCTKLQPFTVDMKQRQDLFSEMQRRNGFEAVSSLQAPGRGMVGMNVVGRGGILVGGACTPSVSDPVAAIKMHYAKTTDQFGGQGGSIIRDDESWRGNGDIGR</sequence>
<name>A0ABY9D0I6_VITVI</name>
<feature type="compositionally biased region" description="Basic and acidic residues" evidence="2">
    <location>
        <begin position="77"/>
        <end position="87"/>
    </location>
</feature>
<feature type="compositionally biased region" description="Basic and acidic residues" evidence="2">
    <location>
        <begin position="103"/>
        <end position="120"/>
    </location>
</feature>
<proteinExistence type="predicted"/>